<dbReference type="Gene3D" id="3.30.70.270">
    <property type="match status" value="1"/>
</dbReference>
<dbReference type="InterPro" id="IPR043502">
    <property type="entry name" value="DNA/RNA_pol_sf"/>
</dbReference>
<gene>
    <name evidence="2" type="ORF">EPI10_021591</name>
</gene>
<dbReference type="PANTHER" id="PTHR24559:SF447">
    <property type="entry name" value="RNA-DIRECTED DNA POLYMERASE HOMOLOG"/>
    <property type="match status" value="1"/>
</dbReference>
<dbReference type="GO" id="GO:0003964">
    <property type="term" value="F:RNA-directed DNA polymerase activity"/>
    <property type="evidence" value="ECO:0007669"/>
    <property type="project" value="UniProtKB-KW"/>
</dbReference>
<dbReference type="Pfam" id="PF00078">
    <property type="entry name" value="RVT_1"/>
    <property type="match status" value="1"/>
</dbReference>
<organism evidence="2 3">
    <name type="scientific">Gossypium australe</name>
    <dbReference type="NCBI Taxonomy" id="47621"/>
    <lineage>
        <taxon>Eukaryota</taxon>
        <taxon>Viridiplantae</taxon>
        <taxon>Streptophyta</taxon>
        <taxon>Embryophyta</taxon>
        <taxon>Tracheophyta</taxon>
        <taxon>Spermatophyta</taxon>
        <taxon>Magnoliopsida</taxon>
        <taxon>eudicotyledons</taxon>
        <taxon>Gunneridae</taxon>
        <taxon>Pentapetalae</taxon>
        <taxon>rosids</taxon>
        <taxon>malvids</taxon>
        <taxon>Malvales</taxon>
        <taxon>Malvaceae</taxon>
        <taxon>Malvoideae</taxon>
        <taxon>Gossypium</taxon>
    </lineage>
</organism>
<evidence type="ECO:0000313" key="2">
    <source>
        <dbReference type="EMBL" id="KAA3481213.1"/>
    </source>
</evidence>
<keyword evidence="3" id="KW-1185">Reference proteome</keyword>
<dbReference type="InterPro" id="IPR043128">
    <property type="entry name" value="Rev_trsase/Diguanyl_cyclase"/>
</dbReference>
<protein>
    <submittedName>
        <fullName evidence="2">RNA-directed DNA polymerase-like protein</fullName>
    </submittedName>
</protein>
<feature type="domain" description="Reverse transcriptase" evidence="1">
    <location>
        <begin position="2"/>
        <end position="113"/>
    </location>
</feature>
<dbReference type="Proteomes" id="UP000325315">
    <property type="component" value="Unassembled WGS sequence"/>
</dbReference>
<keyword evidence="2" id="KW-0548">Nucleotidyltransferase</keyword>
<dbReference type="CDD" id="cd01647">
    <property type="entry name" value="RT_LTR"/>
    <property type="match status" value="1"/>
</dbReference>
<dbReference type="OrthoDB" id="2431547at2759"/>
<sequence>MMCVDYRQLNKLTVKNMYPLLRIDDLFDQFCRISVFPKINIHSGYHLKVNETDVYNNAFKTCCGHYKFLLMPLGLTNTPAVFMDLMNWVFQPYLNQFVVVFIDDILIYSKIESLVVSAKGIQVDPKKTDAMIKWKQVRNVSEIQSFLGLAGLLRGSRLSQLS</sequence>
<dbReference type="InterPro" id="IPR053134">
    <property type="entry name" value="RNA-dir_DNA_polymerase"/>
</dbReference>
<dbReference type="SUPFAM" id="SSF56672">
    <property type="entry name" value="DNA/RNA polymerases"/>
    <property type="match status" value="1"/>
</dbReference>
<accession>A0A5B6WIG4</accession>
<comment type="caution">
    <text evidence="2">The sequence shown here is derived from an EMBL/GenBank/DDBJ whole genome shotgun (WGS) entry which is preliminary data.</text>
</comment>
<dbReference type="EMBL" id="SMMG02000003">
    <property type="protein sequence ID" value="KAA3481213.1"/>
    <property type="molecule type" value="Genomic_DNA"/>
</dbReference>
<evidence type="ECO:0000259" key="1">
    <source>
        <dbReference type="Pfam" id="PF00078"/>
    </source>
</evidence>
<proteinExistence type="predicted"/>
<name>A0A5B6WIG4_9ROSI</name>
<keyword evidence="2" id="KW-0695">RNA-directed DNA polymerase</keyword>
<dbReference type="PANTHER" id="PTHR24559">
    <property type="entry name" value="TRANSPOSON TY3-I GAG-POL POLYPROTEIN"/>
    <property type="match status" value="1"/>
</dbReference>
<keyword evidence="2" id="KW-0808">Transferase</keyword>
<dbReference type="AlphaFoldDB" id="A0A5B6WIG4"/>
<evidence type="ECO:0000313" key="3">
    <source>
        <dbReference type="Proteomes" id="UP000325315"/>
    </source>
</evidence>
<reference evidence="3" key="1">
    <citation type="journal article" date="2019" name="Plant Biotechnol. J.">
        <title>Genome sequencing of the Australian wild diploid species Gossypium australe highlights disease resistance and delayed gland morphogenesis.</title>
        <authorList>
            <person name="Cai Y."/>
            <person name="Cai X."/>
            <person name="Wang Q."/>
            <person name="Wang P."/>
            <person name="Zhang Y."/>
            <person name="Cai C."/>
            <person name="Xu Y."/>
            <person name="Wang K."/>
            <person name="Zhou Z."/>
            <person name="Wang C."/>
            <person name="Geng S."/>
            <person name="Li B."/>
            <person name="Dong Q."/>
            <person name="Hou Y."/>
            <person name="Wang H."/>
            <person name="Ai P."/>
            <person name="Liu Z."/>
            <person name="Yi F."/>
            <person name="Sun M."/>
            <person name="An G."/>
            <person name="Cheng J."/>
            <person name="Zhang Y."/>
            <person name="Shi Q."/>
            <person name="Xie Y."/>
            <person name="Shi X."/>
            <person name="Chang Y."/>
            <person name="Huang F."/>
            <person name="Chen Y."/>
            <person name="Hong S."/>
            <person name="Mi L."/>
            <person name="Sun Q."/>
            <person name="Zhang L."/>
            <person name="Zhou B."/>
            <person name="Peng R."/>
            <person name="Zhang X."/>
            <person name="Liu F."/>
        </authorList>
    </citation>
    <scope>NUCLEOTIDE SEQUENCE [LARGE SCALE GENOMIC DNA]</scope>
    <source>
        <strain evidence="3">cv. PA1801</strain>
    </source>
</reference>
<dbReference type="InterPro" id="IPR000477">
    <property type="entry name" value="RT_dom"/>
</dbReference>
<dbReference type="Gene3D" id="3.10.10.10">
    <property type="entry name" value="HIV Type 1 Reverse Transcriptase, subunit A, domain 1"/>
    <property type="match status" value="1"/>
</dbReference>